<dbReference type="PANTHER" id="PTHR28047">
    <property type="entry name" value="PROTEIN DCG1"/>
    <property type="match status" value="1"/>
</dbReference>
<dbReference type="PANTHER" id="PTHR28047:SF5">
    <property type="entry name" value="PROTEIN DCG1"/>
    <property type="match status" value="1"/>
</dbReference>
<dbReference type="InterPro" id="IPR015942">
    <property type="entry name" value="Asp/Glu/hydantoin_racemase"/>
</dbReference>
<reference evidence="2 3" key="1">
    <citation type="submission" date="2024-02" db="EMBL/GenBank/DDBJ databases">
        <title>De novo assembly and annotation of 12 fungi associated with fruit tree decline syndrome in Ontario, Canada.</title>
        <authorList>
            <person name="Sulman M."/>
            <person name="Ellouze W."/>
            <person name="Ilyukhin E."/>
        </authorList>
    </citation>
    <scope>NUCLEOTIDE SEQUENCE [LARGE SCALE GENOMIC DNA]</scope>
    <source>
        <strain evidence="2 3">M1-105</strain>
    </source>
</reference>
<sequence length="244" mass="25590">MTASKRSILIINPNSTASMTAGLEPLVHALNFQDHTTHTFFTAPSGPPSINNETDAATSLTHTLPALTPLLPRHDAFLVACYSPHPLVGALKRDAHVRAARKPVTGILEASVAAALQLVAPDQRFGIVSTGKVWEAVLGQAVADLLGAGGRFAGTETTGLMATELHDAPPEEVRRRMMEATRRLVGRGDVGAVCLGCAGMAGMGEMVREACVEELGEEEGGRVWIVDGVQAGVAWLEGALRSGL</sequence>
<dbReference type="Pfam" id="PF01177">
    <property type="entry name" value="Asp_Glu_race"/>
    <property type="match status" value="1"/>
</dbReference>
<dbReference type="Gene3D" id="3.40.50.12500">
    <property type="match status" value="1"/>
</dbReference>
<gene>
    <name evidence="2" type="ORF">SLS56_003625</name>
</gene>
<dbReference type="Proteomes" id="UP001521116">
    <property type="component" value="Unassembled WGS sequence"/>
</dbReference>
<organism evidence="2 3">
    <name type="scientific">Neofusicoccum ribis</name>
    <dbReference type="NCBI Taxonomy" id="45134"/>
    <lineage>
        <taxon>Eukaryota</taxon>
        <taxon>Fungi</taxon>
        <taxon>Dikarya</taxon>
        <taxon>Ascomycota</taxon>
        <taxon>Pezizomycotina</taxon>
        <taxon>Dothideomycetes</taxon>
        <taxon>Dothideomycetes incertae sedis</taxon>
        <taxon>Botryosphaeriales</taxon>
        <taxon>Botryosphaeriaceae</taxon>
        <taxon>Neofusicoccum</taxon>
    </lineage>
</organism>
<comment type="caution">
    <text evidence="2">The sequence shown here is derived from an EMBL/GenBank/DDBJ whole genome shotgun (WGS) entry which is preliminary data.</text>
</comment>
<protein>
    <recommendedName>
        <fullName evidence="4">Hydantoin racemase</fullName>
    </recommendedName>
</protein>
<dbReference type="InterPro" id="IPR053714">
    <property type="entry name" value="Iso_Racemase_Enz_sf"/>
</dbReference>
<evidence type="ECO:0000256" key="1">
    <source>
        <dbReference type="ARBA" id="ARBA00038414"/>
    </source>
</evidence>
<dbReference type="InterPro" id="IPR052186">
    <property type="entry name" value="Hydantoin_racemase-like"/>
</dbReference>
<evidence type="ECO:0000313" key="3">
    <source>
        <dbReference type="Proteomes" id="UP001521116"/>
    </source>
</evidence>
<comment type="similarity">
    <text evidence="1">Belongs to the HyuE racemase family.</text>
</comment>
<name>A0ABR3SYG3_9PEZI</name>
<evidence type="ECO:0008006" key="4">
    <source>
        <dbReference type="Google" id="ProtNLM"/>
    </source>
</evidence>
<accession>A0ABR3SYG3</accession>
<dbReference type="EMBL" id="JAJVDC020000030">
    <property type="protein sequence ID" value="KAL1632383.1"/>
    <property type="molecule type" value="Genomic_DNA"/>
</dbReference>
<keyword evidence="3" id="KW-1185">Reference proteome</keyword>
<evidence type="ECO:0000313" key="2">
    <source>
        <dbReference type="EMBL" id="KAL1632383.1"/>
    </source>
</evidence>
<proteinExistence type="inferred from homology"/>